<dbReference type="InterPro" id="IPR036691">
    <property type="entry name" value="Endo/exonu/phosph_ase_sf"/>
</dbReference>
<gene>
    <name evidence="2" type="ORF">Slati_2791200</name>
</gene>
<evidence type="ECO:0000313" key="2">
    <source>
        <dbReference type="EMBL" id="KAL0434569.1"/>
    </source>
</evidence>
<dbReference type="GO" id="GO:0003824">
    <property type="term" value="F:catalytic activity"/>
    <property type="evidence" value="ECO:0007669"/>
    <property type="project" value="InterPro"/>
</dbReference>
<organism evidence="2">
    <name type="scientific">Sesamum latifolium</name>
    <dbReference type="NCBI Taxonomy" id="2727402"/>
    <lineage>
        <taxon>Eukaryota</taxon>
        <taxon>Viridiplantae</taxon>
        <taxon>Streptophyta</taxon>
        <taxon>Embryophyta</taxon>
        <taxon>Tracheophyta</taxon>
        <taxon>Spermatophyta</taxon>
        <taxon>Magnoliopsida</taxon>
        <taxon>eudicotyledons</taxon>
        <taxon>Gunneridae</taxon>
        <taxon>Pentapetalae</taxon>
        <taxon>asterids</taxon>
        <taxon>lamiids</taxon>
        <taxon>Lamiales</taxon>
        <taxon>Pedaliaceae</taxon>
        <taxon>Sesamum</taxon>
    </lineage>
</organism>
<accession>A0AAW2VY33</accession>
<comment type="caution">
    <text evidence="2">The sequence shown here is derived from an EMBL/GenBank/DDBJ whole genome shotgun (WGS) entry which is preliminary data.</text>
</comment>
<dbReference type="InterPro" id="IPR051916">
    <property type="entry name" value="GPI-anchor_lipid_remodeler"/>
</dbReference>
<dbReference type="SUPFAM" id="SSF56219">
    <property type="entry name" value="DNase I-like"/>
    <property type="match status" value="1"/>
</dbReference>
<proteinExistence type="predicted"/>
<name>A0AAW2VY33_9LAMI</name>
<reference evidence="2" key="1">
    <citation type="submission" date="2020-06" db="EMBL/GenBank/DDBJ databases">
        <authorList>
            <person name="Li T."/>
            <person name="Hu X."/>
            <person name="Zhang T."/>
            <person name="Song X."/>
            <person name="Zhang H."/>
            <person name="Dai N."/>
            <person name="Sheng W."/>
            <person name="Hou X."/>
            <person name="Wei L."/>
        </authorList>
    </citation>
    <scope>NUCLEOTIDE SEQUENCE</scope>
    <source>
        <strain evidence="2">KEN1</strain>
        <tissue evidence="2">Leaf</tissue>
    </source>
</reference>
<evidence type="ECO:0000259" key="1">
    <source>
        <dbReference type="Pfam" id="PF03372"/>
    </source>
</evidence>
<sequence length="381" mass="44026">MQSRKPSQLSCGNQLSYMFYVLRRRFWRLFSRVRWLVWRRPRPKLVVRRLNARVQPKKKPKINSAVHQNGHVNDPLMQVMPIRLATFNAALFSLAPAVPTAEKSIIFVHEESESITVRRPKGILKQSPLHPMMNASEKSKPKVSINLPENEISLARNKVISIVEDSSKQNFQTIFDVLKELDADILALQDVKAEEEKDMRPLSDLARALGMNYVFAESWAPEYGNAVLSKWPIKRWKVQKIYDDKDFRGAQLLDHLDERWRMNQINAIIQASDQPHILAGGLNSLDASDYSSERWNDIVKYYEELGKPTPRVEVTNFLKGREYTDAKHFPGECEPVVMIAKGQNARNVQVWNSGRLHFGIPRLTVQVRARILLSFVIKRHL</sequence>
<dbReference type="GO" id="GO:0005783">
    <property type="term" value="C:endoplasmic reticulum"/>
    <property type="evidence" value="ECO:0007669"/>
    <property type="project" value="TreeGrafter"/>
</dbReference>
<dbReference type="AlphaFoldDB" id="A0AAW2VY33"/>
<dbReference type="GO" id="GO:0016020">
    <property type="term" value="C:membrane"/>
    <property type="evidence" value="ECO:0007669"/>
    <property type="project" value="GOC"/>
</dbReference>
<dbReference type="InterPro" id="IPR005135">
    <property type="entry name" value="Endo/exonuclease/phosphatase"/>
</dbReference>
<dbReference type="PANTHER" id="PTHR14859:SF9">
    <property type="entry name" value="TRNA_RRNA METHYLTRANSFERASE SPOU TYPE DOMAIN-CONTAINING PROTEIN"/>
    <property type="match status" value="1"/>
</dbReference>
<dbReference type="EMBL" id="JACGWN010000009">
    <property type="protein sequence ID" value="KAL0434569.1"/>
    <property type="molecule type" value="Genomic_DNA"/>
</dbReference>
<protein>
    <recommendedName>
        <fullName evidence="1">Endonuclease/exonuclease/phosphatase domain-containing protein</fullName>
    </recommendedName>
</protein>
<dbReference type="PANTHER" id="PTHR14859">
    <property type="entry name" value="CALCOFLUOR WHITE HYPERSENSITIVE PROTEIN PRECURSOR"/>
    <property type="match status" value="1"/>
</dbReference>
<dbReference type="GO" id="GO:0006506">
    <property type="term" value="P:GPI anchor biosynthetic process"/>
    <property type="evidence" value="ECO:0007669"/>
    <property type="project" value="TreeGrafter"/>
</dbReference>
<dbReference type="Pfam" id="PF03372">
    <property type="entry name" value="Exo_endo_phos"/>
    <property type="match status" value="1"/>
</dbReference>
<dbReference type="Gene3D" id="3.60.10.10">
    <property type="entry name" value="Endonuclease/exonuclease/phosphatase"/>
    <property type="match status" value="1"/>
</dbReference>
<reference evidence="2" key="2">
    <citation type="journal article" date="2024" name="Plant">
        <title>Genomic evolution and insights into agronomic trait innovations of Sesamum species.</title>
        <authorList>
            <person name="Miao H."/>
            <person name="Wang L."/>
            <person name="Qu L."/>
            <person name="Liu H."/>
            <person name="Sun Y."/>
            <person name="Le M."/>
            <person name="Wang Q."/>
            <person name="Wei S."/>
            <person name="Zheng Y."/>
            <person name="Lin W."/>
            <person name="Duan Y."/>
            <person name="Cao H."/>
            <person name="Xiong S."/>
            <person name="Wang X."/>
            <person name="Wei L."/>
            <person name="Li C."/>
            <person name="Ma Q."/>
            <person name="Ju M."/>
            <person name="Zhao R."/>
            <person name="Li G."/>
            <person name="Mu C."/>
            <person name="Tian Q."/>
            <person name="Mei H."/>
            <person name="Zhang T."/>
            <person name="Gao T."/>
            <person name="Zhang H."/>
        </authorList>
    </citation>
    <scope>NUCLEOTIDE SEQUENCE</scope>
    <source>
        <strain evidence="2">KEN1</strain>
    </source>
</reference>
<feature type="domain" description="Endonuclease/exonuclease/phosphatase" evidence="1">
    <location>
        <begin position="172"/>
        <end position="288"/>
    </location>
</feature>